<sequence length="370" mass="41707">MSMKIDIKKYGKYLFLAGMGGLGFLLFYLAAVAWCSMLWARDSALFYLEEPISVEEALKISEQNQKIAELWRQGGSEQGVPLNFCIWGQKENITVSNEELSRAVSTDVIFLCGNPELLFEESRIPVQEDDQGCLISEDAAWELFGSSQVIGKEVLCQGKSYIIRNVIPAKEKILAFQAGSLIQRSQELSAEGEEKPSVDSVFQRITVQKPEGSSLRELQMIWVSQYGLNPQGLDTELLRGISGILLLVIPVTVCIFFWIFLYCQYKAQETLQQKAVMAGLSLVLAALLIFFLGKWVRIPDEYIPTLWSDFSFWSQLWKDKLEGVRLLIRIPKGIPDSKWMDGFWRAAGYSLLAEAVAVLGITGGRRKNFD</sequence>
<accession>A0AC61RZZ0</accession>
<reference evidence="1" key="1">
    <citation type="submission" date="2019-04" db="EMBL/GenBank/DDBJ databases">
        <title>Microbes associate with the intestines of laboratory mice.</title>
        <authorList>
            <person name="Navarre W."/>
            <person name="Wong E."/>
            <person name="Huang K."/>
            <person name="Tropini C."/>
            <person name="Ng K."/>
            <person name="Yu B."/>
        </authorList>
    </citation>
    <scope>NUCLEOTIDE SEQUENCE</scope>
    <source>
        <strain evidence="1">NM01_1-7b</strain>
    </source>
</reference>
<evidence type="ECO:0000313" key="2">
    <source>
        <dbReference type="Proteomes" id="UP000304953"/>
    </source>
</evidence>
<proteinExistence type="predicted"/>
<keyword evidence="2" id="KW-1185">Reference proteome</keyword>
<gene>
    <name evidence="1" type="ORF">E5329_06000</name>
</gene>
<dbReference type="Proteomes" id="UP000304953">
    <property type="component" value="Unassembled WGS sequence"/>
</dbReference>
<dbReference type="EMBL" id="SRYA01000009">
    <property type="protein sequence ID" value="TGY97220.1"/>
    <property type="molecule type" value="Genomic_DNA"/>
</dbReference>
<name>A0AC61RZZ0_9FIRM</name>
<organism evidence="1 2">
    <name type="scientific">Petralouisia muris</name>
    <dbReference type="NCBI Taxonomy" id="3032872"/>
    <lineage>
        <taxon>Bacteria</taxon>
        <taxon>Bacillati</taxon>
        <taxon>Bacillota</taxon>
        <taxon>Clostridia</taxon>
        <taxon>Lachnospirales</taxon>
        <taxon>Lachnospiraceae</taxon>
        <taxon>Petralouisia</taxon>
    </lineage>
</organism>
<comment type="caution">
    <text evidence="1">The sequence shown here is derived from an EMBL/GenBank/DDBJ whole genome shotgun (WGS) entry which is preliminary data.</text>
</comment>
<protein>
    <submittedName>
        <fullName evidence="1">Uncharacterized protein</fullName>
    </submittedName>
</protein>
<evidence type="ECO:0000313" key="1">
    <source>
        <dbReference type="EMBL" id="TGY97220.1"/>
    </source>
</evidence>